<dbReference type="AlphaFoldDB" id="A0A6P1YBZ9"/>
<dbReference type="GO" id="GO:0003677">
    <property type="term" value="F:DNA binding"/>
    <property type="evidence" value="ECO:0007669"/>
    <property type="project" value="UniProtKB-UniRule"/>
</dbReference>
<dbReference type="Gene3D" id="3.10.28.10">
    <property type="entry name" value="Homing endonucleases"/>
    <property type="match status" value="1"/>
</dbReference>
<dbReference type="InterPro" id="IPR023054">
    <property type="entry name" value="Sporulation_regulator_WhiA_C"/>
</dbReference>
<dbReference type="GO" id="GO:0043937">
    <property type="term" value="P:regulation of sporulation"/>
    <property type="evidence" value="ECO:0007669"/>
    <property type="project" value="InterPro"/>
</dbReference>
<dbReference type="PANTHER" id="PTHR37307">
    <property type="entry name" value="CELL DIVISION PROTEIN WHIA-RELATED"/>
    <property type="match status" value="1"/>
</dbReference>
<evidence type="ECO:0000256" key="4">
    <source>
        <dbReference type="HAMAP-Rule" id="MF_01420"/>
    </source>
</evidence>
<organism evidence="8 9">
    <name type="scientific">Caloranaerobacter azorensis</name>
    <dbReference type="NCBI Taxonomy" id="116090"/>
    <lineage>
        <taxon>Bacteria</taxon>
        <taxon>Bacillati</taxon>
        <taxon>Bacillota</taxon>
        <taxon>Tissierellia</taxon>
        <taxon>Tissierellales</taxon>
        <taxon>Thermohalobacteraceae</taxon>
        <taxon>Caloranaerobacter</taxon>
    </lineage>
</organism>
<keyword evidence="1 4" id="KW-0132">Cell division</keyword>
<proteinExistence type="inferred from homology"/>
<accession>A0A6P1YBZ9</accession>
<evidence type="ECO:0000256" key="1">
    <source>
        <dbReference type="ARBA" id="ARBA00022618"/>
    </source>
</evidence>
<sequence>MSFSSKTKNELSRLEIDNECCLISELAALIRMSGSIQMMGLGKVNIKFSTENAAIARRIFTLLKKLYNVQSEVMVRKNRQLKKNNSYLMIVNNVDEAKRILEDTGIFKKDSANYFEINYGIPDRLVKNRCCKRAYIRGAFLGGGSLSDPEKTYHLEFVTNSAKHSEDLCKLINSFGLNSKIVTRKDNFVVYIKEGEQIVDLLNIIGAHTALLKLENIRILKDVRNNINRIVNCETANLSKTINAALRQIKNIEYIERTIGIDKLPENLIDIARLRLINREASLKELGQMLDPPIGKSGVNHRLRKIEQIAEEIKKERGN</sequence>
<evidence type="ECO:0000259" key="7">
    <source>
        <dbReference type="Pfam" id="PF14527"/>
    </source>
</evidence>
<evidence type="ECO:0000256" key="3">
    <source>
        <dbReference type="ARBA" id="ARBA00023306"/>
    </source>
</evidence>
<reference evidence="8 9" key="1">
    <citation type="submission" date="2020-02" db="EMBL/GenBank/DDBJ databases">
        <title>Thermophilic hydrogen producing bacteria, Caloranaerobacter azorensis.</title>
        <authorList>
            <person name="Baek K."/>
        </authorList>
    </citation>
    <scope>NUCLEOTIDE SEQUENCE [LARGE SCALE GENOMIC DNA]</scope>
    <source>
        <strain evidence="8 9">T3-1</strain>
    </source>
</reference>
<evidence type="ECO:0000313" key="9">
    <source>
        <dbReference type="Proteomes" id="UP000464452"/>
    </source>
</evidence>
<evidence type="ECO:0000259" key="6">
    <source>
        <dbReference type="Pfam" id="PF10298"/>
    </source>
</evidence>
<dbReference type="Proteomes" id="UP000464452">
    <property type="component" value="Chromosome"/>
</dbReference>
<feature type="domain" description="Sporulation transcription regulator WhiA N-terminal" evidence="6">
    <location>
        <begin position="19"/>
        <end position="106"/>
    </location>
</feature>
<dbReference type="SUPFAM" id="SSF55608">
    <property type="entry name" value="Homing endonucleases"/>
    <property type="match status" value="1"/>
</dbReference>
<feature type="domain" description="WhiA LAGLIDADG-like" evidence="7">
    <location>
        <begin position="133"/>
        <end position="224"/>
    </location>
</feature>
<dbReference type="Pfam" id="PF02650">
    <property type="entry name" value="HTH_WhiA"/>
    <property type="match status" value="1"/>
</dbReference>
<dbReference type="NCBIfam" id="TIGR00647">
    <property type="entry name" value="DNA_bind_WhiA"/>
    <property type="match status" value="1"/>
</dbReference>
<dbReference type="Pfam" id="PF10298">
    <property type="entry name" value="WhiA_N"/>
    <property type="match status" value="1"/>
</dbReference>
<name>A0A6P1YBZ9_9FIRM</name>
<gene>
    <name evidence="4 8" type="primary">whiA</name>
    <name evidence="8" type="ORF">G3A45_05985</name>
</gene>
<dbReference type="HAMAP" id="MF_01420">
    <property type="entry name" value="HTH_type_WhiA"/>
    <property type="match status" value="1"/>
</dbReference>
<dbReference type="InterPro" id="IPR003802">
    <property type="entry name" value="Sporulation_regulator_WhiA"/>
</dbReference>
<evidence type="ECO:0000256" key="2">
    <source>
        <dbReference type="ARBA" id="ARBA00023125"/>
    </source>
</evidence>
<dbReference type="InterPro" id="IPR027434">
    <property type="entry name" value="Homing_endonucl"/>
</dbReference>
<dbReference type="InterPro" id="IPR018478">
    <property type="entry name" value="Sporu_reg_WhiA_N_dom"/>
</dbReference>
<evidence type="ECO:0000313" key="8">
    <source>
        <dbReference type="EMBL" id="QIB26880.1"/>
    </source>
</evidence>
<dbReference type="GO" id="GO:0051301">
    <property type="term" value="P:cell division"/>
    <property type="evidence" value="ECO:0007669"/>
    <property type="project" value="UniProtKB-UniRule"/>
</dbReference>
<dbReference type="KEGG" id="cazo:G3A45_05985"/>
<dbReference type="RefSeq" id="WP_163234838.1">
    <property type="nucleotide sequence ID" value="NZ_CP048617.1"/>
</dbReference>
<dbReference type="Pfam" id="PF14527">
    <property type="entry name" value="LAGLIDADG_WhiA"/>
    <property type="match status" value="1"/>
</dbReference>
<dbReference type="EMBL" id="CP048617">
    <property type="protein sequence ID" value="QIB26880.1"/>
    <property type="molecule type" value="Genomic_DNA"/>
</dbReference>
<keyword evidence="2 4" id="KW-0238">DNA-binding</keyword>
<evidence type="ECO:0000259" key="5">
    <source>
        <dbReference type="Pfam" id="PF02650"/>
    </source>
</evidence>
<dbReference type="InterPro" id="IPR039518">
    <property type="entry name" value="WhiA_LAGLIDADG_dom"/>
</dbReference>
<keyword evidence="3 4" id="KW-0131">Cell cycle</keyword>
<feature type="domain" description="Sporulation regulator WhiA C-terminal" evidence="5">
    <location>
        <begin position="227"/>
        <end position="310"/>
    </location>
</feature>
<dbReference type="PANTHER" id="PTHR37307:SF1">
    <property type="entry name" value="CELL DIVISION PROTEIN WHIA-RELATED"/>
    <property type="match status" value="1"/>
</dbReference>
<comment type="function">
    <text evidence="4">Involved in cell division and chromosome segregation.</text>
</comment>
<protein>
    <recommendedName>
        <fullName evidence="4">Probable cell division protein WhiA</fullName>
    </recommendedName>
</protein>
<comment type="similarity">
    <text evidence="4">Belongs to the WhiA family.</text>
</comment>